<evidence type="ECO:0000313" key="1">
    <source>
        <dbReference type="EMBL" id="SVB53573.1"/>
    </source>
</evidence>
<protein>
    <submittedName>
        <fullName evidence="1">Uncharacterized protein</fullName>
    </submittedName>
</protein>
<dbReference type="EMBL" id="UINC01046052">
    <property type="protein sequence ID" value="SVB53573.1"/>
    <property type="molecule type" value="Genomic_DNA"/>
</dbReference>
<gene>
    <name evidence="1" type="ORF">METZ01_LOCUS206427</name>
</gene>
<accession>A0A382EUD4</accession>
<organism evidence="1">
    <name type="scientific">marine metagenome</name>
    <dbReference type="NCBI Taxonomy" id="408172"/>
    <lineage>
        <taxon>unclassified sequences</taxon>
        <taxon>metagenomes</taxon>
        <taxon>ecological metagenomes</taxon>
    </lineage>
</organism>
<name>A0A382EUD4_9ZZZZ</name>
<sequence>MDVDKFLQMLNNLSDNETVAEHEFSLSGTSKLELEFQAFKHLARDIQTQLSQLPDFEGSHKNWLASLNDNQLEAILSIFNTIESYAVDSEEDELHFNVACQISWYILDCFWQNGHLIAATNQNSQPNVTMSPETEAIESVCFHLDVAEERLARANNSG</sequence>
<proteinExistence type="predicted"/>
<reference evidence="1" key="1">
    <citation type="submission" date="2018-05" db="EMBL/GenBank/DDBJ databases">
        <authorList>
            <person name="Lanie J.A."/>
            <person name="Ng W.-L."/>
            <person name="Kazmierczak K.M."/>
            <person name="Andrzejewski T.M."/>
            <person name="Davidsen T.M."/>
            <person name="Wayne K.J."/>
            <person name="Tettelin H."/>
            <person name="Glass J.I."/>
            <person name="Rusch D."/>
            <person name="Podicherti R."/>
            <person name="Tsui H.-C.T."/>
            <person name="Winkler M.E."/>
        </authorList>
    </citation>
    <scope>NUCLEOTIDE SEQUENCE</scope>
</reference>
<dbReference type="AlphaFoldDB" id="A0A382EUD4"/>